<name>A0A2H0XY24_UNCSA</name>
<organism evidence="1 2">
    <name type="scientific">Candidatus Saganbacteria bacterium CG08_land_8_20_14_0_20_45_16</name>
    <dbReference type="NCBI Taxonomy" id="2014293"/>
    <lineage>
        <taxon>Bacteria</taxon>
        <taxon>Bacillati</taxon>
        <taxon>Saganbacteria</taxon>
    </lineage>
</organism>
<dbReference type="Proteomes" id="UP000231343">
    <property type="component" value="Unassembled WGS sequence"/>
</dbReference>
<gene>
    <name evidence="1" type="ORF">COT42_06355</name>
</gene>
<protein>
    <submittedName>
        <fullName evidence="1">Uncharacterized protein</fullName>
    </submittedName>
</protein>
<reference evidence="1 2" key="1">
    <citation type="submission" date="2017-09" db="EMBL/GenBank/DDBJ databases">
        <title>Depth-based differentiation of microbial function through sediment-hosted aquifers and enrichment of novel symbionts in the deep terrestrial subsurface.</title>
        <authorList>
            <person name="Probst A.J."/>
            <person name="Ladd B."/>
            <person name="Jarett J.K."/>
            <person name="Geller-Mcgrath D.E."/>
            <person name="Sieber C.M."/>
            <person name="Emerson J.B."/>
            <person name="Anantharaman K."/>
            <person name="Thomas B.C."/>
            <person name="Malmstrom R."/>
            <person name="Stieglmeier M."/>
            <person name="Klingl A."/>
            <person name="Woyke T."/>
            <person name="Ryan C.M."/>
            <person name="Banfield J.F."/>
        </authorList>
    </citation>
    <scope>NUCLEOTIDE SEQUENCE [LARGE SCALE GENOMIC DNA]</scope>
    <source>
        <strain evidence="1">CG08_land_8_20_14_0_20_45_16</strain>
    </source>
</reference>
<sequence>MNVQGRLVNSAGEPITGNRGLTFRIYSGTSRLWQTNQTVNADPNGIFSTVIGGSDFPNFVAQNPDYYLAISYGGEQLINSTIVSVPFALTARNAIGNGRVDLVTSEVAVKGTSTGNGGVGVLGVGRDTAGGVGVRGEISDNVYGELGKREGAEYYGVYGYATGEVAGWLPQKYGVYGETQVGQGAGVMGKYTNSSSLVQGQLGKGAYPYTGTSDTSFEVGVYGQSLGEGGIGVYGQSLGEGGIGVYGFSFLSVGIRGIASASNAYGLRCNTDITARTANRILGAYALRLGRGRIKITTKQEDAHPWYNPISAEELVEVSYGSAYLGVASIYKYVGRVREFSLKTDSLIFPFVVNNTADRGIVSCAYLLFDNMLRFGYVPITSLRAQKKGTTGYYNCYSWGVRAGSPAKKIGYLIIN</sequence>
<evidence type="ECO:0000313" key="1">
    <source>
        <dbReference type="EMBL" id="PIS29048.1"/>
    </source>
</evidence>
<dbReference type="EMBL" id="PEYM01000104">
    <property type="protein sequence ID" value="PIS29048.1"/>
    <property type="molecule type" value="Genomic_DNA"/>
</dbReference>
<evidence type="ECO:0000313" key="2">
    <source>
        <dbReference type="Proteomes" id="UP000231343"/>
    </source>
</evidence>
<proteinExistence type="predicted"/>
<accession>A0A2H0XY24</accession>
<dbReference type="AlphaFoldDB" id="A0A2H0XY24"/>
<comment type="caution">
    <text evidence="1">The sequence shown here is derived from an EMBL/GenBank/DDBJ whole genome shotgun (WGS) entry which is preliminary data.</text>
</comment>